<dbReference type="EMBL" id="SHKW01000001">
    <property type="protein sequence ID" value="RZU39914.1"/>
    <property type="molecule type" value="Genomic_DNA"/>
</dbReference>
<protein>
    <recommendedName>
        <fullName evidence="2">histidine kinase</fullName>
        <ecNumber evidence="2">2.7.13.3</ecNumber>
    </recommendedName>
</protein>
<dbReference type="InterPro" id="IPR011712">
    <property type="entry name" value="Sig_transdc_His_kin_sub3_dim/P"/>
</dbReference>
<evidence type="ECO:0000259" key="10">
    <source>
        <dbReference type="PROSITE" id="PS50109"/>
    </source>
</evidence>
<keyword evidence="5" id="KW-0547">Nucleotide-binding</keyword>
<keyword evidence="4" id="KW-0808">Transferase</keyword>
<dbReference type="Gene3D" id="1.20.5.1930">
    <property type="match status" value="1"/>
</dbReference>
<dbReference type="PROSITE" id="PS50113">
    <property type="entry name" value="PAC"/>
    <property type="match status" value="1"/>
</dbReference>
<evidence type="ECO:0000259" key="12">
    <source>
        <dbReference type="PROSITE" id="PS50113"/>
    </source>
</evidence>
<gene>
    <name evidence="13" type="ORF">BDD14_1315</name>
</gene>
<keyword evidence="9" id="KW-1133">Transmembrane helix</keyword>
<dbReference type="Gene3D" id="3.30.565.10">
    <property type="entry name" value="Histidine kinase-like ATPase, C-terminal domain"/>
    <property type="match status" value="1"/>
</dbReference>
<dbReference type="EC" id="2.7.13.3" evidence="2"/>
<name>A0A4Q7YRV3_9BACT</name>
<evidence type="ECO:0000256" key="7">
    <source>
        <dbReference type="ARBA" id="ARBA00022840"/>
    </source>
</evidence>
<keyword evidence="6" id="KW-0418">Kinase</keyword>
<dbReference type="SUPFAM" id="SSF55874">
    <property type="entry name" value="ATPase domain of HSP90 chaperone/DNA topoisomerase II/histidine kinase"/>
    <property type="match status" value="1"/>
</dbReference>
<dbReference type="AlphaFoldDB" id="A0A4Q7YRV3"/>
<dbReference type="RefSeq" id="WP_130418058.1">
    <property type="nucleotide sequence ID" value="NZ_SHKW01000001.1"/>
</dbReference>
<sequence length="749" mass="83990">MQAKPKTIVVLGGGRNLYGIQRRITQLSLAICLLAGVAFASLPRAADSLRPKNILVLHSFTDRKALGDLALLRSTLRSQFAAPANFEVEYLESQRFDVGGYENSLSESLAYLYRGRKIDLIIAVVYPALRFAIDHRDRIFPGVPILFMSISPNRFEGRTLWPGVTGVTTNVDVTGTIELALHLHPDTESVAIVSGTSEFERFWLRLTNQELQRIGSKLKTTTLIGLPPDQLLKEIAELPTRTIVFFQTIPLESAQPLHGTYYILEAIARQFPTYCVLNYCFDHEAIGGSYSDSDIEEVMAGQLAARLLSGEKPDNIPVLHNSAAHANVDWRQLQRWNIPESSLPSNALVLFRQPTVWEQYQRYVPVGLAIIIVQGLLILGLLIQQRRKRKAEIRLRESEKRFRTMADVTPSLVWMSDKSGLVTYLNERRIDFTGRDSTDGNGDSWTAFVHPDDLQGVLRANQLALEQRKGFSKEYRLRRKDGVYRWMLDVAAPRINGDGTFAGFIGSASDVTDQKLAQEALETIGGRLIEAQEKERTRIARELHDDICQRLALLYMELTQAIQGADVVNDTANTQFAEIRRHCSEIAGDVQALSHELHSSKLEYLGIVAALASFCREFSKQHTIDIEFNHKEIPDNLASDISLCLFRVAQESLHNAVKYSGESCFSIDLRRIADQLQLEVRDAGVGFNLEQAKLNGGLGLVSMQERVHLMNGMFFVETKANHGTKIVVSVPWVGEPSETTNGRFRVKDT</sequence>
<evidence type="ECO:0000256" key="1">
    <source>
        <dbReference type="ARBA" id="ARBA00000085"/>
    </source>
</evidence>
<dbReference type="Pfam" id="PF07730">
    <property type="entry name" value="HisKA_3"/>
    <property type="match status" value="1"/>
</dbReference>
<evidence type="ECO:0000256" key="3">
    <source>
        <dbReference type="ARBA" id="ARBA00022553"/>
    </source>
</evidence>
<dbReference type="PANTHER" id="PTHR24421:SF10">
    <property type="entry name" value="NITRATE_NITRITE SENSOR PROTEIN NARQ"/>
    <property type="match status" value="1"/>
</dbReference>
<evidence type="ECO:0000256" key="6">
    <source>
        <dbReference type="ARBA" id="ARBA00022777"/>
    </source>
</evidence>
<dbReference type="SUPFAM" id="SSF55785">
    <property type="entry name" value="PYP-like sensor domain (PAS domain)"/>
    <property type="match status" value="1"/>
</dbReference>
<keyword evidence="9" id="KW-0472">Membrane</keyword>
<dbReference type="Pfam" id="PF08447">
    <property type="entry name" value="PAS_3"/>
    <property type="match status" value="1"/>
</dbReference>
<evidence type="ECO:0000313" key="13">
    <source>
        <dbReference type="EMBL" id="RZU39914.1"/>
    </source>
</evidence>
<dbReference type="SMART" id="SM00091">
    <property type="entry name" value="PAS"/>
    <property type="match status" value="1"/>
</dbReference>
<keyword evidence="8" id="KW-0902">Two-component regulatory system</keyword>
<keyword evidence="14" id="KW-1185">Reference proteome</keyword>
<dbReference type="Proteomes" id="UP000292958">
    <property type="component" value="Unassembled WGS sequence"/>
</dbReference>
<dbReference type="SMART" id="SM00387">
    <property type="entry name" value="HATPase_c"/>
    <property type="match status" value="1"/>
</dbReference>
<dbReference type="InterPro" id="IPR050482">
    <property type="entry name" value="Sensor_HK_TwoCompSys"/>
</dbReference>
<dbReference type="Pfam" id="PF02518">
    <property type="entry name" value="HATPase_c"/>
    <property type="match status" value="1"/>
</dbReference>
<comment type="caution">
    <text evidence="13">The sequence shown here is derived from an EMBL/GenBank/DDBJ whole genome shotgun (WGS) entry which is preliminary data.</text>
</comment>
<dbReference type="CDD" id="cd00130">
    <property type="entry name" value="PAS"/>
    <property type="match status" value="1"/>
</dbReference>
<dbReference type="Gene3D" id="3.40.50.2300">
    <property type="match status" value="2"/>
</dbReference>
<evidence type="ECO:0000256" key="8">
    <source>
        <dbReference type="ARBA" id="ARBA00023012"/>
    </source>
</evidence>
<feature type="domain" description="PAS" evidence="11">
    <location>
        <begin position="398"/>
        <end position="468"/>
    </location>
</feature>
<dbReference type="PANTHER" id="PTHR24421">
    <property type="entry name" value="NITRATE/NITRITE SENSOR PROTEIN NARX-RELATED"/>
    <property type="match status" value="1"/>
</dbReference>
<dbReference type="OrthoDB" id="9760839at2"/>
<proteinExistence type="predicted"/>
<dbReference type="InterPro" id="IPR036890">
    <property type="entry name" value="HATPase_C_sf"/>
</dbReference>
<dbReference type="GO" id="GO:0046983">
    <property type="term" value="F:protein dimerization activity"/>
    <property type="evidence" value="ECO:0007669"/>
    <property type="project" value="InterPro"/>
</dbReference>
<feature type="domain" description="PAC" evidence="12">
    <location>
        <begin position="471"/>
        <end position="523"/>
    </location>
</feature>
<dbReference type="GO" id="GO:0005524">
    <property type="term" value="F:ATP binding"/>
    <property type="evidence" value="ECO:0007669"/>
    <property type="project" value="UniProtKB-KW"/>
</dbReference>
<dbReference type="InterPro" id="IPR035965">
    <property type="entry name" value="PAS-like_dom_sf"/>
</dbReference>
<keyword evidence="3" id="KW-0597">Phosphoprotein</keyword>
<organism evidence="13 14">
    <name type="scientific">Edaphobacter modestus</name>
    <dbReference type="NCBI Taxonomy" id="388466"/>
    <lineage>
        <taxon>Bacteria</taxon>
        <taxon>Pseudomonadati</taxon>
        <taxon>Acidobacteriota</taxon>
        <taxon>Terriglobia</taxon>
        <taxon>Terriglobales</taxon>
        <taxon>Acidobacteriaceae</taxon>
        <taxon>Edaphobacter</taxon>
    </lineage>
</organism>
<evidence type="ECO:0000256" key="4">
    <source>
        <dbReference type="ARBA" id="ARBA00022679"/>
    </source>
</evidence>
<dbReference type="NCBIfam" id="TIGR00229">
    <property type="entry name" value="sensory_box"/>
    <property type="match status" value="1"/>
</dbReference>
<evidence type="ECO:0000256" key="2">
    <source>
        <dbReference type="ARBA" id="ARBA00012438"/>
    </source>
</evidence>
<reference evidence="13 14" key="1">
    <citation type="submission" date="2019-02" db="EMBL/GenBank/DDBJ databases">
        <title>Genomic Encyclopedia of Archaeal and Bacterial Type Strains, Phase II (KMG-II): from individual species to whole genera.</title>
        <authorList>
            <person name="Goeker M."/>
        </authorList>
    </citation>
    <scope>NUCLEOTIDE SEQUENCE [LARGE SCALE GENOMIC DNA]</scope>
    <source>
        <strain evidence="13 14">DSM 18101</strain>
    </source>
</reference>
<evidence type="ECO:0000256" key="5">
    <source>
        <dbReference type="ARBA" id="ARBA00022741"/>
    </source>
</evidence>
<feature type="domain" description="Histidine kinase" evidence="10">
    <location>
        <begin position="645"/>
        <end position="734"/>
    </location>
</feature>
<dbReference type="InterPro" id="IPR003594">
    <property type="entry name" value="HATPase_dom"/>
</dbReference>
<dbReference type="InterPro" id="IPR000700">
    <property type="entry name" value="PAS-assoc_C"/>
</dbReference>
<accession>A0A4Q7YRV3</accession>
<dbReference type="InterPro" id="IPR013655">
    <property type="entry name" value="PAS_fold_3"/>
</dbReference>
<dbReference type="GO" id="GO:0016020">
    <property type="term" value="C:membrane"/>
    <property type="evidence" value="ECO:0007669"/>
    <property type="project" value="InterPro"/>
</dbReference>
<dbReference type="InterPro" id="IPR005467">
    <property type="entry name" value="His_kinase_dom"/>
</dbReference>
<dbReference type="SMART" id="SM00086">
    <property type="entry name" value="PAC"/>
    <property type="match status" value="1"/>
</dbReference>
<dbReference type="FunFam" id="3.30.450.20:FF:000099">
    <property type="entry name" value="Sensory box sensor histidine kinase"/>
    <property type="match status" value="1"/>
</dbReference>
<dbReference type="Gene3D" id="3.30.450.20">
    <property type="entry name" value="PAS domain"/>
    <property type="match status" value="1"/>
</dbReference>
<keyword evidence="9" id="KW-0812">Transmembrane</keyword>
<keyword evidence="7" id="KW-0067">ATP-binding</keyword>
<evidence type="ECO:0000313" key="14">
    <source>
        <dbReference type="Proteomes" id="UP000292958"/>
    </source>
</evidence>
<feature type="transmembrane region" description="Helical" evidence="9">
    <location>
        <begin position="363"/>
        <end position="383"/>
    </location>
</feature>
<dbReference type="PROSITE" id="PS50109">
    <property type="entry name" value="HIS_KIN"/>
    <property type="match status" value="1"/>
</dbReference>
<dbReference type="InterPro" id="IPR000014">
    <property type="entry name" value="PAS"/>
</dbReference>
<dbReference type="InterPro" id="IPR001610">
    <property type="entry name" value="PAC"/>
</dbReference>
<evidence type="ECO:0000259" key="11">
    <source>
        <dbReference type="PROSITE" id="PS50112"/>
    </source>
</evidence>
<evidence type="ECO:0000256" key="9">
    <source>
        <dbReference type="SAM" id="Phobius"/>
    </source>
</evidence>
<comment type="catalytic activity">
    <reaction evidence="1">
        <text>ATP + protein L-histidine = ADP + protein N-phospho-L-histidine.</text>
        <dbReference type="EC" id="2.7.13.3"/>
    </reaction>
</comment>
<dbReference type="CDD" id="cd16917">
    <property type="entry name" value="HATPase_UhpB-NarQ-NarX-like"/>
    <property type="match status" value="1"/>
</dbReference>
<dbReference type="PROSITE" id="PS50112">
    <property type="entry name" value="PAS"/>
    <property type="match status" value="1"/>
</dbReference>
<dbReference type="GO" id="GO:0000155">
    <property type="term" value="F:phosphorelay sensor kinase activity"/>
    <property type="evidence" value="ECO:0007669"/>
    <property type="project" value="InterPro"/>
</dbReference>